<keyword evidence="2 5" id="KW-0812">Transmembrane</keyword>
<dbReference type="OrthoDB" id="1684102at2759"/>
<feature type="transmembrane region" description="Helical" evidence="5">
    <location>
        <begin position="185"/>
        <end position="209"/>
    </location>
</feature>
<feature type="transmembrane region" description="Helical" evidence="5">
    <location>
        <begin position="303"/>
        <end position="328"/>
    </location>
</feature>
<sequence>MYPKLEKMSEKTVKEDEYNPYEHRKIEKPNSDIRSLANLIKSSLGSGLLAMPLAFSNSGWAVGIIGTIVIAFVCGHCVHIFVKTSRGCCKLVRRPLLSYSETCKAAFEHGPKSLRPFAFAAQLFSEFALFFTYIGVCCIFTVLIADSLKQLFDEYVTTTVLPVEYYCLIILVPLCLMVQIRHLKWLAPFSLIANILLIATFVICMYYIFGDEINFTDKRISGDLSRFPAFLSTVIFAMEGIGVVMPVENTMKKPQHFLGCPSVLVVAMSTIMLLYSILGLFGYFRYGDVLRGSITLNLPIDDWPAVCAKTFIALSIFFTYPLHFFVVLDIFTRYAEPHIKKEYRNFAQILARTSCVWICGGIGIALPMLEQIINIVGALFYSILGLIIPGVIETVFRWEDLGRWNWIFWKNLLIILFGVCSLVSGCTVSVMDIISILNKKTI</sequence>
<feature type="transmembrane region" description="Helical" evidence="5">
    <location>
        <begin position="259"/>
        <end position="283"/>
    </location>
</feature>
<evidence type="ECO:0000313" key="7">
    <source>
        <dbReference type="Proteomes" id="UP000504629"/>
    </source>
</evidence>
<feature type="transmembrane region" description="Helical" evidence="5">
    <location>
        <begin position="372"/>
        <end position="392"/>
    </location>
</feature>
<accession>A0A6J2JYR3</accession>
<dbReference type="GO" id="GO:0015179">
    <property type="term" value="F:L-amino acid transmembrane transporter activity"/>
    <property type="evidence" value="ECO:0007669"/>
    <property type="project" value="TreeGrafter"/>
</dbReference>
<gene>
    <name evidence="8" type="primary">LOC114245327</name>
</gene>
<evidence type="ECO:0000313" key="8">
    <source>
        <dbReference type="RefSeq" id="XP_028033264.1"/>
    </source>
</evidence>
<proteinExistence type="predicted"/>
<evidence type="ECO:0000256" key="1">
    <source>
        <dbReference type="ARBA" id="ARBA00004141"/>
    </source>
</evidence>
<dbReference type="PANTHER" id="PTHR22950:SF494">
    <property type="entry name" value="GH04538P"/>
    <property type="match status" value="1"/>
</dbReference>
<evidence type="ECO:0000256" key="5">
    <source>
        <dbReference type="SAM" id="Phobius"/>
    </source>
</evidence>
<organism evidence="7 8">
    <name type="scientific">Bombyx mandarina</name>
    <name type="common">Wild silk moth</name>
    <name type="synonym">Wild silkworm</name>
    <dbReference type="NCBI Taxonomy" id="7092"/>
    <lineage>
        <taxon>Eukaryota</taxon>
        <taxon>Metazoa</taxon>
        <taxon>Ecdysozoa</taxon>
        <taxon>Arthropoda</taxon>
        <taxon>Hexapoda</taxon>
        <taxon>Insecta</taxon>
        <taxon>Pterygota</taxon>
        <taxon>Neoptera</taxon>
        <taxon>Endopterygota</taxon>
        <taxon>Lepidoptera</taxon>
        <taxon>Glossata</taxon>
        <taxon>Ditrysia</taxon>
        <taxon>Bombycoidea</taxon>
        <taxon>Bombycidae</taxon>
        <taxon>Bombycinae</taxon>
        <taxon>Bombyx</taxon>
    </lineage>
</organism>
<dbReference type="PANTHER" id="PTHR22950">
    <property type="entry name" value="AMINO ACID TRANSPORTER"/>
    <property type="match status" value="1"/>
</dbReference>
<dbReference type="InterPro" id="IPR013057">
    <property type="entry name" value="AA_transpt_TM"/>
</dbReference>
<keyword evidence="7" id="KW-1185">Reference proteome</keyword>
<dbReference type="KEGG" id="bman:114245327"/>
<feature type="transmembrane region" description="Helical" evidence="5">
    <location>
        <begin position="156"/>
        <end position="178"/>
    </location>
</feature>
<feature type="transmembrane region" description="Helical" evidence="5">
    <location>
        <begin position="349"/>
        <end position="366"/>
    </location>
</feature>
<dbReference type="Gene3D" id="1.20.1740.10">
    <property type="entry name" value="Amino acid/polyamine transporter I"/>
    <property type="match status" value="1"/>
</dbReference>
<evidence type="ECO:0000259" key="6">
    <source>
        <dbReference type="Pfam" id="PF01490"/>
    </source>
</evidence>
<dbReference type="Pfam" id="PF01490">
    <property type="entry name" value="Aa_trans"/>
    <property type="match status" value="1"/>
</dbReference>
<keyword evidence="4 5" id="KW-0472">Membrane</keyword>
<dbReference type="AlphaFoldDB" id="A0A6J2JYR3"/>
<feature type="transmembrane region" description="Helical" evidence="5">
    <location>
        <begin position="229"/>
        <end position="247"/>
    </location>
</feature>
<feature type="transmembrane region" description="Helical" evidence="5">
    <location>
        <begin position="412"/>
        <end position="437"/>
    </location>
</feature>
<dbReference type="Proteomes" id="UP000504629">
    <property type="component" value="Unplaced"/>
</dbReference>
<protein>
    <submittedName>
        <fullName evidence="8">Proton-coupled amino acid transporter-like protein pathetic</fullName>
    </submittedName>
</protein>
<keyword evidence="3 5" id="KW-1133">Transmembrane helix</keyword>
<evidence type="ECO:0000256" key="3">
    <source>
        <dbReference type="ARBA" id="ARBA00022989"/>
    </source>
</evidence>
<dbReference type="RefSeq" id="XP_028033264.1">
    <property type="nucleotide sequence ID" value="XM_028177463.1"/>
</dbReference>
<dbReference type="GeneID" id="114245327"/>
<feature type="transmembrane region" description="Helical" evidence="5">
    <location>
        <begin position="60"/>
        <end position="82"/>
    </location>
</feature>
<name>A0A6J2JYR3_BOMMA</name>
<evidence type="ECO:0000256" key="4">
    <source>
        <dbReference type="ARBA" id="ARBA00023136"/>
    </source>
</evidence>
<evidence type="ECO:0000256" key="2">
    <source>
        <dbReference type="ARBA" id="ARBA00022692"/>
    </source>
</evidence>
<reference evidence="8" key="1">
    <citation type="submission" date="2025-08" db="UniProtKB">
        <authorList>
            <consortium name="RefSeq"/>
        </authorList>
    </citation>
    <scope>IDENTIFICATION</scope>
    <source>
        <tissue evidence="8">Silk gland</tissue>
    </source>
</reference>
<feature type="transmembrane region" description="Helical" evidence="5">
    <location>
        <begin position="123"/>
        <end position="144"/>
    </location>
</feature>
<dbReference type="GO" id="GO:0005774">
    <property type="term" value="C:vacuolar membrane"/>
    <property type="evidence" value="ECO:0007669"/>
    <property type="project" value="TreeGrafter"/>
</dbReference>
<comment type="subcellular location">
    <subcellularLocation>
        <location evidence="1">Membrane</location>
        <topology evidence="1">Multi-pass membrane protein</topology>
    </subcellularLocation>
</comment>
<feature type="domain" description="Amino acid transporter transmembrane" evidence="6">
    <location>
        <begin position="33"/>
        <end position="429"/>
    </location>
</feature>